<evidence type="ECO:0000256" key="1">
    <source>
        <dbReference type="ARBA" id="ARBA00023125"/>
    </source>
</evidence>
<dbReference type="InterPro" id="IPR004107">
    <property type="entry name" value="Integrase_SAM-like_N"/>
</dbReference>
<organism evidence="4 5">
    <name type="scientific">Liquorilactobacillus uvarum DSM 19971</name>
    <dbReference type="NCBI Taxonomy" id="1423812"/>
    <lineage>
        <taxon>Bacteria</taxon>
        <taxon>Bacillati</taxon>
        <taxon>Bacillota</taxon>
        <taxon>Bacilli</taxon>
        <taxon>Lactobacillales</taxon>
        <taxon>Lactobacillaceae</taxon>
        <taxon>Liquorilactobacillus</taxon>
    </lineage>
</organism>
<dbReference type="STRING" id="1423812.FD20_GL001613"/>
<dbReference type="PATRIC" id="fig|1423812.3.peg.1721"/>
<dbReference type="Pfam" id="PF02899">
    <property type="entry name" value="Phage_int_SAM_1"/>
    <property type="match status" value="1"/>
</dbReference>
<dbReference type="EMBL" id="AZEG01000004">
    <property type="protein sequence ID" value="KRL38413.1"/>
    <property type="molecule type" value="Genomic_DNA"/>
</dbReference>
<proteinExistence type="predicted"/>
<evidence type="ECO:0000259" key="3">
    <source>
        <dbReference type="PROSITE" id="PS51900"/>
    </source>
</evidence>
<evidence type="ECO:0000313" key="4">
    <source>
        <dbReference type="EMBL" id="KRL38413.1"/>
    </source>
</evidence>
<sequence length="283" mass="34029">MEEPSMDYPYQQLFEKNLTKKMLSAATIESYRHDLADFFNYLRHFNTSYQENPNVKCLQESDVRDYCSMLLVKRLNKYTTYNKVLSHLKCYFKYLFHANLIQTLPTLALSGKKIAEINGNFPNWTDELESLLENKELSFYTRLTLLFCAHFYPVSEFLQSNFYIAFRKENLDKFELAFMKQFYFFIEPLQQKQNTSDFFIKQRFDPITPQLTLPALHKYLKYDEKKCAFSLIPQKLYQSAIFHYLANHQHSSDNEILQKLRLSPVSLNYYRQIYWKKTSLYDL</sequence>
<dbReference type="InterPro" id="IPR010998">
    <property type="entry name" value="Integrase_recombinase_N"/>
</dbReference>
<dbReference type="AlphaFoldDB" id="A0A0R1Q140"/>
<reference evidence="4 5" key="1">
    <citation type="journal article" date="2015" name="Genome Announc.">
        <title>Expanding the biotechnology potential of lactobacilli through comparative genomics of 213 strains and associated genera.</title>
        <authorList>
            <person name="Sun Z."/>
            <person name="Harris H.M."/>
            <person name="McCann A."/>
            <person name="Guo C."/>
            <person name="Argimon S."/>
            <person name="Zhang W."/>
            <person name="Yang X."/>
            <person name="Jeffery I.B."/>
            <person name="Cooney J.C."/>
            <person name="Kagawa T.F."/>
            <person name="Liu W."/>
            <person name="Song Y."/>
            <person name="Salvetti E."/>
            <person name="Wrobel A."/>
            <person name="Rasinkangas P."/>
            <person name="Parkhill J."/>
            <person name="Rea M.C."/>
            <person name="O'Sullivan O."/>
            <person name="Ritari J."/>
            <person name="Douillard F.P."/>
            <person name="Paul Ross R."/>
            <person name="Yang R."/>
            <person name="Briner A.E."/>
            <person name="Felis G.E."/>
            <person name="de Vos W.M."/>
            <person name="Barrangou R."/>
            <person name="Klaenhammer T.R."/>
            <person name="Caufield P.W."/>
            <person name="Cui Y."/>
            <person name="Zhang H."/>
            <person name="O'Toole P.W."/>
        </authorList>
    </citation>
    <scope>NUCLEOTIDE SEQUENCE [LARGE SCALE GENOMIC DNA]</scope>
    <source>
        <strain evidence="4 5">DSM 19971</strain>
    </source>
</reference>
<name>A0A0R1Q140_9LACO</name>
<keyword evidence="1 2" id="KW-0238">DNA-binding</keyword>
<dbReference type="InterPro" id="IPR044068">
    <property type="entry name" value="CB"/>
</dbReference>
<keyword evidence="5" id="KW-1185">Reference proteome</keyword>
<dbReference type="GO" id="GO:0003677">
    <property type="term" value="F:DNA binding"/>
    <property type="evidence" value="ECO:0007669"/>
    <property type="project" value="UniProtKB-UniRule"/>
</dbReference>
<protein>
    <submittedName>
        <fullName evidence="4">Integrase recombinase xerD</fullName>
    </submittedName>
</protein>
<accession>A0A0R1Q140</accession>
<feature type="domain" description="Core-binding (CB)" evidence="3">
    <location>
        <begin position="4"/>
        <end position="96"/>
    </location>
</feature>
<evidence type="ECO:0000256" key="2">
    <source>
        <dbReference type="PROSITE-ProRule" id="PRU01248"/>
    </source>
</evidence>
<dbReference type="Proteomes" id="UP000051155">
    <property type="component" value="Unassembled WGS sequence"/>
</dbReference>
<dbReference type="Gene3D" id="1.10.150.130">
    <property type="match status" value="1"/>
</dbReference>
<evidence type="ECO:0000313" key="5">
    <source>
        <dbReference type="Proteomes" id="UP000051155"/>
    </source>
</evidence>
<gene>
    <name evidence="4" type="ORF">FD20_GL001613</name>
</gene>
<dbReference type="PROSITE" id="PS51900">
    <property type="entry name" value="CB"/>
    <property type="match status" value="1"/>
</dbReference>
<dbReference type="SUPFAM" id="SSF47823">
    <property type="entry name" value="lambda integrase-like, N-terminal domain"/>
    <property type="match status" value="1"/>
</dbReference>
<comment type="caution">
    <text evidence="4">The sequence shown here is derived from an EMBL/GenBank/DDBJ whole genome shotgun (WGS) entry which is preliminary data.</text>
</comment>
<dbReference type="GO" id="GO:0015074">
    <property type="term" value="P:DNA integration"/>
    <property type="evidence" value="ECO:0007669"/>
    <property type="project" value="InterPro"/>
</dbReference>
<dbReference type="OrthoDB" id="2328477at2"/>